<dbReference type="AlphaFoldDB" id="A0A835GUG4"/>
<dbReference type="Proteomes" id="UP000631114">
    <property type="component" value="Unassembled WGS sequence"/>
</dbReference>
<keyword evidence="2" id="KW-1185">Reference proteome</keyword>
<name>A0A835GUG4_9MAGN</name>
<organism evidence="1 2">
    <name type="scientific">Coptis chinensis</name>
    <dbReference type="NCBI Taxonomy" id="261450"/>
    <lineage>
        <taxon>Eukaryota</taxon>
        <taxon>Viridiplantae</taxon>
        <taxon>Streptophyta</taxon>
        <taxon>Embryophyta</taxon>
        <taxon>Tracheophyta</taxon>
        <taxon>Spermatophyta</taxon>
        <taxon>Magnoliopsida</taxon>
        <taxon>Ranunculales</taxon>
        <taxon>Ranunculaceae</taxon>
        <taxon>Coptidoideae</taxon>
        <taxon>Coptis</taxon>
    </lineage>
</organism>
<proteinExistence type="predicted"/>
<protein>
    <submittedName>
        <fullName evidence="1">Uncharacterized protein</fullName>
    </submittedName>
</protein>
<evidence type="ECO:0000313" key="1">
    <source>
        <dbReference type="EMBL" id="KAF9586956.1"/>
    </source>
</evidence>
<accession>A0A835GUG4</accession>
<comment type="caution">
    <text evidence="1">The sequence shown here is derived from an EMBL/GenBank/DDBJ whole genome shotgun (WGS) entry which is preliminary data.</text>
</comment>
<dbReference type="EMBL" id="JADFTS010000061">
    <property type="protein sequence ID" value="KAF9586956.1"/>
    <property type="molecule type" value="Genomic_DNA"/>
</dbReference>
<evidence type="ECO:0000313" key="2">
    <source>
        <dbReference type="Proteomes" id="UP000631114"/>
    </source>
</evidence>
<reference evidence="1 2" key="1">
    <citation type="submission" date="2020-10" db="EMBL/GenBank/DDBJ databases">
        <title>The Coptis chinensis genome and diversification of protoberbering-type alkaloids.</title>
        <authorList>
            <person name="Wang B."/>
            <person name="Shu S."/>
            <person name="Song C."/>
            <person name="Liu Y."/>
        </authorList>
    </citation>
    <scope>NUCLEOTIDE SEQUENCE [LARGE SCALE GENOMIC DNA]</scope>
    <source>
        <strain evidence="1">HL-2020</strain>
        <tissue evidence="1">Leaf</tissue>
    </source>
</reference>
<sequence>MGGSKAADLIIEWDLGDTRDYAGGDWLAGFNATSIGAPEPDENEEVHLAWTPDLEVKTAATAWKLITNAVADALDGKKST</sequence>
<gene>
    <name evidence="1" type="ORF">IFM89_039828</name>
</gene>